<comment type="pathway">
    <text evidence="2">Porphyrin-containing compound metabolism.</text>
</comment>
<protein>
    <recommendedName>
        <fullName evidence="4">siroheme decarboxylase</fullName>
        <ecNumber evidence="4">4.1.1.111</ecNumber>
    </recommendedName>
</protein>
<evidence type="ECO:0000256" key="4">
    <source>
        <dbReference type="ARBA" id="ARBA00023471"/>
    </source>
</evidence>
<dbReference type="Proteomes" id="UP000036902">
    <property type="component" value="Chromosome"/>
</dbReference>
<dbReference type="PANTHER" id="PTHR43413:SF1">
    <property type="entry name" value="SIROHEME DECARBOXYLASE NIRL SUBUNIT"/>
    <property type="match status" value="1"/>
</dbReference>
<evidence type="ECO:0000313" key="8">
    <source>
        <dbReference type="EMBL" id="AMO36587.1"/>
    </source>
</evidence>
<dbReference type="KEGG" id="thu:AC731_006315"/>
<gene>
    <name evidence="8" type="ORF">AC731_006315</name>
</gene>
<organism evidence="8 9">
    <name type="scientific">Thauera humireducens</name>
    <dbReference type="NCBI Taxonomy" id="1134435"/>
    <lineage>
        <taxon>Bacteria</taxon>
        <taxon>Pseudomonadati</taxon>
        <taxon>Pseudomonadota</taxon>
        <taxon>Betaproteobacteria</taxon>
        <taxon>Rhodocyclales</taxon>
        <taxon>Zoogloeaceae</taxon>
        <taxon>Thauera</taxon>
    </lineage>
</organism>
<dbReference type="STRING" id="1134435.AC731_006315"/>
<dbReference type="GO" id="GO:0016829">
    <property type="term" value="F:lyase activity"/>
    <property type="evidence" value="ECO:0007669"/>
    <property type="project" value="UniProtKB-KW"/>
</dbReference>
<dbReference type="InterPro" id="IPR050684">
    <property type="entry name" value="HTH-Siroheme_Decarb"/>
</dbReference>
<keyword evidence="9" id="KW-1185">Reference proteome</keyword>
<dbReference type="EC" id="4.1.1.111" evidence="4"/>
<evidence type="ECO:0000259" key="6">
    <source>
        <dbReference type="Pfam" id="PF17805"/>
    </source>
</evidence>
<dbReference type="InterPro" id="IPR053953">
    <property type="entry name" value="NirdL-like_HTH"/>
</dbReference>
<evidence type="ECO:0000256" key="1">
    <source>
        <dbReference type="ARBA" id="ARBA00023239"/>
    </source>
</evidence>
<dbReference type="InterPro" id="IPR019888">
    <property type="entry name" value="Tscrpt_reg_AsnC-like"/>
</dbReference>
<feature type="domain" description="Siroheme decarboxylase AsnC-like ligand binding" evidence="6">
    <location>
        <begin position="73"/>
        <end position="143"/>
    </location>
</feature>
<dbReference type="Pfam" id="PF22451">
    <property type="entry name" value="NirdL-like_HTH"/>
    <property type="match status" value="1"/>
</dbReference>
<dbReference type="SMART" id="SM00344">
    <property type="entry name" value="HTH_ASNC"/>
    <property type="match status" value="1"/>
</dbReference>
<comment type="catalytic activity">
    <reaction evidence="5">
        <text>siroheme + 2 H(+) = 12,18-didecarboxysiroheme + 2 CO2</text>
        <dbReference type="Rhea" id="RHEA:19093"/>
        <dbReference type="ChEBI" id="CHEBI:15378"/>
        <dbReference type="ChEBI" id="CHEBI:16526"/>
        <dbReference type="ChEBI" id="CHEBI:60052"/>
        <dbReference type="ChEBI" id="CHEBI:140497"/>
        <dbReference type="EC" id="4.1.1.111"/>
    </reaction>
</comment>
<keyword evidence="1" id="KW-0456">Lyase</keyword>
<sequence length="172" mass="18995">MMTSPAPDPIGLDELDRRIVLATQDGLPLVPRPYAAVAEQLGCSEQAVRERLAQMLESGRIRRIGAVPNHYAIGYTANGMSVWNIDDAMIDAVGERVGALDFVTHCYRRPRHLPDWPYNLFAMVHAASREAALVRVEEIALLLEREFRGACKGRDVLFSAGILKKTGLRIAG</sequence>
<dbReference type="PANTHER" id="PTHR43413">
    <property type="entry name" value="TRANSCRIPTIONAL REGULATOR, ASNC FAMILY"/>
    <property type="match status" value="1"/>
</dbReference>
<feature type="domain" description="Siroheme decarboxylase NirL-like HTH" evidence="7">
    <location>
        <begin position="16"/>
        <end position="62"/>
    </location>
</feature>
<dbReference type="SUPFAM" id="SSF46785">
    <property type="entry name" value="Winged helix' DNA-binding domain"/>
    <property type="match status" value="1"/>
</dbReference>
<evidence type="ECO:0000256" key="2">
    <source>
        <dbReference type="ARBA" id="ARBA00023444"/>
    </source>
</evidence>
<accession>A0A127K3Q4</accession>
<evidence type="ECO:0000256" key="5">
    <source>
        <dbReference type="ARBA" id="ARBA00048470"/>
    </source>
</evidence>
<dbReference type="AlphaFoldDB" id="A0A127K3Q4"/>
<evidence type="ECO:0000259" key="7">
    <source>
        <dbReference type="Pfam" id="PF22451"/>
    </source>
</evidence>
<evidence type="ECO:0000313" key="9">
    <source>
        <dbReference type="Proteomes" id="UP000036902"/>
    </source>
</evidence>
<dbReference type="EMBL" id="CP014646">
    <property type="protein sequence ID" value="AMO36587.1"/>
    <property type="molecule type" value="Genomic_DNA"/>
</dbReference>
<proteinExistence type="inferred from homology"/>
<evidence type="ECO:0000256" key="3">
    <source>
        <dbReference type="ARBA" id="ARBA00023457"/>
    </source>
</evidence>
<dbReference type="InterPro" id="IPR036390">
    <property type="entry name" value="WH_DNA-bd_sf"/>
</dbReference>
<reference evidence="9" key="1">
    <citation type="submission" date="2016-03" db="EMBL/GenBank/DDBJ databases">
        <authorList>
            <person name="Ma C."/>
            <person name="Zhou S."/>
            <person name="Yang G."/>
        </authorList>
    </citation>
    <scope>NUCLEOTIDE SEQUENCE [LARGE SCALE GENOMIC DNA]</scope>
    <source>
        <strain evidence="9">SgZ-1</strain>
    </source>
</reference>
<dbReference type="Pfam" id="PF17805">
    <property type="entry name" value="AsnC_trans_reg2"/>
    <property type="match status" value="1"/>
</dbReference>
<comment type="similarity">
    <text evidence="3">Belongs to the Ahb/Nir family.</text>
</comment>
<dbReference type="RefSeq" id="WP_048704150.1">
    <property type="nucleotide sequence ID" value="NZ_CP014646.1"/>
</dbReference>
<dbReference type="Gene3D" id="3.30.70.3460">
    <property type="match status" value="1"/>
</dbReference>
<name>A0A127K3Q4_9RHOO</name>
<dbReference type="InterPro" id="IPR040523">
    <property type="entry name" value="AsnC_trans_reg2"/>
</dbReference>